<comment type="caution">
    <text evidence="2">The sequence shown here is derived from an EMBL/GenBank/DDBJ whole genome shotgun (WGS) entry which is preliminary data.</text>
</comment>
<evidence type="ECO:0000259" key="1">
    <source>
        <dbReference type="Pfam" id="PF00144"/>
    </source>
</evidence>
<name>A0A927N2S6_9ACTN</name>
<reference evidence="2" key="1">
    <citation type="submission" date="2020-10" db="EMBL/GenBank/DDBJ databases">
        <title>Sequencing the genomes of 1000 actinobacteria strains.</title>
        <authorList>
            <person name="Klenk H.-P."/>
        </authorList>
    </citation>
    <scope>NUCLEOTIDE SEQUENCE</scope>
    <source>
        <strain evidence="2">DSM 45354</strain>
    </source>
</reference>
<dbReference type="InterPro" id="IPR001466">
    <property type="entry name" value="Beta-lactam-related"/>
</dbReference>
<sequence length="479" mass="51487">MTRTSAPEWPAVRPDYESLAACVGGEAGRWNVPGVAVGVLQDGHLETLAYGVTSVETRQPVTPDTIFQVGSISKVVTATLVMRLVEDGLLDLDTPVVEYLPDLVLADATARRSITLRQLLAHASGLEGDRFIDYGRGDDGLANAVATYSTLRQWAAPGTLWTYSNAGFSLVGRVVEAVTKETFEGAIRTRLFEPLGLERTVYFAEEAITWPHAVGHHLKSPAASHQVARPYSFPRHVNPAGGIVSSVGELLRFAALHIGDGEVDGQRLLRAASAQAMREPFVEAGNFGRSYGIGWSVWDVADGEGNAVRIVDHGGATRGFRAQLTVVPERGFALAQLTNGESGTQAMAQIEAWALRHYRGLAKRPEVGVVRLSEGDLGAFAGVYERHDGRFVIAPEQGTGRLTVEVTEIDEENAEESEQPALVLEPVGARRFRSVQGPSKDAIVDFLTLADDAGQTRTLVRISGRLAERGRTESGAADA</sequence>
<dbReference type="EMBL" id="JADBEM010000001">
    <property type="protein sequence ID" value="MBE1611024.1"/>
    <property type="molecule type" value="Genomic_DNA"/>
</dbReference>
<feature type="domain" description="Beta-lactamase-related" evidence="1">
    <location>
        <begin position="30"/>
        <end position="347"/>
    </location>
</feature>
<dbReference type="Proteomes" id="UP000638648">
    <property type="component" value="Unassembled WGS sequence"/>
</dbReference>
<dbReference type="PANTHER" id="PTHR46825">
    <property type="entry name" value="D-ALANYL-D-ALANINE-CARBOXYPEPTIDASE/ENDOPEPTIDASE AMPH"/>
    <property type="match status" value="1"/>
</dbReference>
<dbReference type="Pfam" id="PF00144">
    <property type="entry name" value="Beta-lactamase"/>
    <property type="match status" value="1"/>
</dbReference>
<dbReference type="InterPro" id="IPR012338">
    <property type="entry name" value="Beta-lactam/transpept-like"/>
</dbReference>
<dbReference type="AlphaFoldDB" id="A0A927N2S6"/>
<proteinExistence type="predicted"/>
<evidence type="ECO:0000313" key="3">
    <source>
        <dbReference type="Proteomes" id="UP000638648"/>
    </source>
</evidence>
<dbReference type="Gene3D" id="3.40.710.10">
    <property type="entry name" value="DD-peptidase/beta-lactamase superfamily"/>
    <property type="match status" value="1"/>
</dbReference>
<dbReference type="PANTHER" id="PTHR46825:SF9">
    <property type="entry name" value="BETA-LACTAMASE-RELATED DOMAIN-CONTAINING PROTEIN"/>
    <property type="match status" value="1"/>
</dbReference>
<dbReference type="RefSeq" id="WP_192754303.1">
    <property type="nucleotide sequence ID" value="NZ_BAABJL010000042.1"/>
</dbReference>
<evidence type="ECO:0000313" key="2">
    <source>
        <dbReference type="EMBL" id="MBE1611024.1"/>
    </source>
</evidence>
<protein>
    <submittedName>
        <fullName evidence="2">CubicO group peptidase (Beta-lactamase class C family)</fullName>
    </submittedName>
</protein>
<gene>
    <name evidence="2" type="ORF">HEB94_007872</name>
</gene>
<dbReference type="InterPro" id="IPR050491">
    <property type="entry name" value="AmpC-like"/>
</dbReference>
<keyword evidence="3" id="KW-1185">Reference proteome</keyword>
<accession>A0A927N2S6</accession>
<organism evidence="2 3">
    <name type="scientific">Actinopolymorpha pittospori</name>
    <dbReference type="NCBI Taxonomy" id="648752"/>
    <lineage>
        <taxon>Bacteria</taxon>
        <taxon>Bacillati</taxon>
        <taxon>Actinomycetota</taxon>
        <taxon>Actinomycetes</taxon>
        <taxon>Propionibacteriales</taxon>
        <taxon>Actinopolymorphaceae</taxon>
        <taxon>Actinopolymorpha</taxon>
    </lineage>
</organism>
<dbReference type="SUPFAM" id="SSF56601">
    <property type="entry name" value="beta-lactamase/transpeptidase-like"/>
    <property type="match status" value="1"/>
</dbReference>